<evidence type="ECO:0000256" key="6">
    <source>
        <dbReference type="ARBA" id="ARBA00023136"/>
    </source>
</evidence>
<feature type="transmembrane region" description="Helical" evidence="7">
    <location>
        <begin position="40"/>
        <end position="57"/>
    </location>
</feature>
<feature type="transmembrane region" description="Helical" evidence="7">
    <location>
        <begin position="64"/>
        <end position="83"/>
    </location>
</feature>
<dbReference type="Proteomes" id="UP000306229">
    <property type="component" value="Chromosome"/>
</dbReference>
<dbReference type="InterPro" id="IPR017850">
    <property type="entry name" value="Alkaline_phosphatase_core_sf"/>
</dbReference>
<name>A0A5B7TTF2_9FLAO</name>
<dbReference type="OrthoDB" id="9786870at2"/>
<dbReference type="GO" id="GO:0009244">
    <property type="term" value="P:lipopolysaccharide core region biosynthetic process"/>
    <property type="evidence" value="ECO:0007669"/>
    <property type="project" value="TreeGrafter"/>
</dbReference>
<evidence type="ECO:0000256" key="1">
    <source>
        <dbReference type="ARBA" id="ARBA00004651"/>
    </source>
</evidence>
<evidence type="ECO:0000256" key="2">
    <source>
        <dbReference type="ARBA" id="ARBA00022475"/>
    </source>
</evidence>
<evidence type="ECO:0000256" key="4">
    <source>
        <dbReference type="ARBA" id="ARBA00022692"/>
    </source>
</evidence>
<gene>
    <name evidence="9" type="ORF">FF125_14225</name>
</gene>
<accession>A0A5B7TTF2</accession>
<comment type="subcellular location">
    <subcellularLocation>
        <location evidence="1">Cell membrane</location>
        <topology evidence="1">Multi-pass membrane protein</topology>
    </subcellularLocation>
</comment>
<feature type="domain" description="Sulfatase N-terminal" evidence="8">
    <location>
        <begin position="234"/>
        <end position="524"/>
    </location>
</feature>
<protein>
    <submittedName>
        <fullName evidence="9">Phosphoethanolamine transferase</fullName>
    </submittedName>
</protein>
<reference evidence="9 10" key="1">
    <citation type="submission" date="2019-05" db="EMBL/GenBank/DDBJ databases">
        <title>Algicella ahnfeltiae gen. nov., sp. nov., a novel marine bacterium of the family Flavobacteriaceae isolated from a red alga.</title>
        <authorList>
            <person name="Nedashkovskaya O.I."/>
            <person name="Kukhlevskiy A.D."/>
            <person name="Kim S.-G."/>
            <person name="Zhukova N.V."/>
            <person name="Mikhailov V.V."/>
        </authorList>
    </citation>
    <scope>NUCLEOTIDE SEQUENCE [LARGE SCALE GENOMIC DNA]</scope>
    <source>
        <strain evidence="9 10">10Alg115</strain>
    </source>
</reference>
<evidence type="ECO:0000313" key="9">
    <source>
        <dbReference type="EMBL" id="QCX39538.1"/>
    </source>
</evidence>
<evidence type="ECO:0000259" key="8">
    <source>
        <dbReference type="Pfam" id="PF00884"/>
    </source>
</evidence>
<evidence type="ECO:0000313" key="10">
    <source>
        <dbReference type="Proteomes" id="UP000306229"/>
    </source>
</evidence>
<dbReference type="CDD" id="cd16017">
    <property type="entry name" value="LptA"/>
    <property type="match status" value="1"/>
</dbReference>
<organism evidence="9 10">
    <name type="scientific">Aureibaculum algae</name>
    <dbReference type="NCBI Taxonomy" id="2584122"/>
    <lineage>
        <taxon>Bacteria</taxon>
        <taxon>Pseudomonadati</taxon>
        <taxon>Bacteroidota</taxon>
        <taxon>Flavobacteriia</taxon>
        <taxon>Flavobacteriales</taxon>
        <taxon>Flavobacteriaceae</taxon>
        <taxon>Aureibaculum</taxon>
    </lineage>
</organism>
<keyword evidence="6 7" id="KW-0472">Membrane</keyword>
<dbReference type="KEGG" id="fbe:FF125_14225"/>
<dbReference type="Pfam" id="PF00884">
    <property type="entry name" value="Sulfatase"/>
    <property type="match status" value="1"/>
</dbReference>
<keyword evidence="5 7" id="KW-1133">Transmembrane helix</keyword>
<dbReference type="PANTHER" id="PTHR30443:SF0">
    <property type="entry name" value="PHOSPHOETHANOLAMINE TRANSFERASE EPTA"/>
    <property type="match status" value="1"/>
</dbReference>
<feature type="transmembrane region" description="Helical" evidence="7">
    <location>
        <begin position="143"/>
        <end position="159"/>
    </location>
</feature>
<evidence type="ECO:0000256" key="7">
    <source>
        <dbReference type="SAM" id="Phobius"/>
    </source>
</evidence>
<dbReference type="GO" id="GO:0016776">
    <property type="term" value="F:phosphotransferase activity, phosphate group as acceptor"/>
    <property type="evidence" value="ECO:0007669"/>
    <property type="project" value="TreeGrafter"/>
</dbReference>
<feature type="transmembrane region" description="Helical" evidence="7">
    <location>
        <begin position="113"/>
        <end position="131"/>
    </location>
</feature>
<feature type="transmembrane region" description="Helical" evidence="7">
    <location>
        <begin position="7"/>
        <end position="28"/>
    </location>
</feature>
<dbReference type="EMBL" id="CP040749">
    <property type="protein sequence ID" value="QCX39538.1"/>
    <property type="molecule type" value="Genomic_DNA"/>
</dbReference>
<dbReference type="GO" id="GO:0005886">
    <property type="term" value="C:plasma membrane"/>
    <property type="evidence" value="ECO:0007669"/>
    <property type="project" value="UniProtKB-SubCell"/>
</dbReference>
<dbReference type="Gene3D" id="3.40.720.10">
    <property type="entry name" value="Alkaline Phosphatase, subunit A"/>
    <property type="match status" value="1"/>
</dbReference>
<evidence type="ECO:0000256" key="5">
    <source>
        <dbReference type="ARBA" id="ARBA00022989"/>
    </source>
</evidence>
<dbReference type="InterPro" id="IPR000917">
    <property type="entry name" value="Sulfatase_N"/>
</dbReference>
<dbReference type="RefSeq" id="WP_138950389.1">
    <property type="nucleotide sequence ID" value="NZ_CP040749.1"/>
</dbReference>
<dbReference type="InterPro" id="IPR058130">
    <property type="entry name" value="PEA_transf_C"/>
</dbReference>
<keyword evidence="3 9" id="KW-0808">Transferase</keyword>
<sequence length="559" mass="64137">MNRKKQYFYLALLWLIVMLPNLLLILIGEDSVVASGLKKIVFFILCGVLISLPLSFLKPKYFGWLTIVLFPFIVFELSMIYFYKAPSSEESINLLFLTNYHEASELLKGNLQIVLYTIIFLFIIVWLSTKLKKEFKLFKKQKIAIGILSIVIIGILYIRNVNAASKLHDNWSETMGLANFSLNVQFGKVFPLDIAMKINSVSNGLKKRKAYKQNIKNFKFGAVKNDTLKEPEIYVLVIGETARKHNFSIYNYSRKTTPYLDTIKNVIPYTNVSSAANLTSISIPFILTRATPNNLEAKFNEPAVINAFKEAGFKTYWITNQSIGVGSVFGFYSSLADVYKNTAISLDAATYDDAIFPVLDSILQDTSNSKKFIVIHTIGSHFRYNYRYPETFNQFKPALTRGLSLESTTSLSNKQALVNSYDNSILYTDYVLKSFIEQLKSKRSNAFLYYISDHGENLYDDDKNKLLHGFVTPTKYEFEIPLIIWTSDKYNKNYTQKVADLKRNQHLKISSINTFNTLLDMANISYPLEIKQQSFADSTFNKNQHRYLYNTNGKVIKLD</sequence>
<dbReference type="PANTHER" id="PTHR30443">
    <property type="entry name" value="INNER MEMBRANE PROTEIN"/>
    <property type="match status" value="1"/>
</dbReference>
<keyword evidence="10" id="KW-1185">Reference proteome</keyword>
<dbReference type="InterPro" id="IPR040423">
    <property type="entry name" value="PEA_transferase"/>
</dbReference>
<evidence type="ECO:0000256" key="3">
    <source>
        <dbReference type="ARBA" id="ARBA00022679"/>
    </source>
</evidence>
<keyword evidence="4 7" id="KW-0812">Transmembrane</keyword>
<dbReference type="SUPFAM" id="SSF53649">
    <property type="entry name" value="Alkaline phosphatase-like"/>
    <property type="match status" value="1"/>
</dbReference>
<proteinExistence type="predicted"/>
<dbReference type="AlphaFoldDB" id="A0A5B7TTF2"/>
<keyword evidence="2" id="KW-1003">Cell membrane</keyword>